<keyword evidence="3" id="KW-0804">Transcription</keyword>
<feature type="compositionally biased region" description="Pro residues" evidence="5">
    <location>
        <begin position="209"/>
        <end position="219"/>
    </location>
</feature>
<comment type="caution">
    <text evidence="7">The sequence shown here is derived from an EMBL/GenBank/DDBJ whole genome shotgun (WGS) entry which is preliminary data.</text>
</comment>
<dbReference type="SUPFAM" id="SSF46689">
    <property type="entry name" value="Homeodomain-like"/>
    <property type="match status" value="1"/>
</dbReference>
<keyword evidence="1" id="KW-0805">Transcription regulation</keyword>
<dbReference type="EMBL" id="JACYWE010000007">
    <property type="protein sequence ID" value="MBD8507184.1"/>
    <property type="molecule type" value="Genomic_DNA"/>
</dbReference>
<accession>A0A927PMR5</accession>
<reference evidence="7" key="1">
    <citation type="submission" date="2020-09" db="EMBL/GenBank/DDBJ databases">
        <title>Hoyosella lacisalsi sp. nov., a halotolerant actinobacterium isolated from soil of Lake Gudzhirganskoe.</title>
        <authorList>
            <person name="Yang Q."/>
            <person name="Guo P.Y."/>
            <person name="Liu S.W."/>
            <person name="Li F.N."/>
            <person name="Sun C.H."/>
        </authorList>
    </citation>
    <scope>NUCLEOTIDE SEQUENCE</scope>
    <source>
        <strain evidence="7">G463</strain>
    </source>
</reference>
<evidence type="ECO:0000259" key="6">
    <source>
        <dbReference type="PROSITE" id="PS50977"/>
    </source>
</evidence>
<evidence type="ECO:0000256" key="2">
    <source>
        <dbReference type="ARBA" id="ARBA00023125"/>
    </source>
</evidence>
<dbReference type="AlphaFoldDB" id="A0A927PMR5"/>
<dbReference type="InterPro" id="IPR009057">
    <property type="entry name" value="Homeodomain-like_sf"/>
</dbReference>
<dbReference type="PROSITE" id="PS50977">
    <property type="entry name" value="HTH_TETR_2"/>
    <property type="match status" value="1"/>
</dbReference>
<dbReference type="PANTHER" id="PTHR30055:SF238">
    <property type="entry name" value="MYCOFACTOCIN BIOSYNTHESIS TRANSCRIPTIONAL REGULATOR MFTR-RELATED"/>
    <property type="match status" value="1"/>
</dbReference>
<name>A0A927PMR5_9ACTN</name>
<feature type="DNA-binding region" description="H-T-H motif" evidence="4">
    <location>
        <begin position="36"/>
        <end position="55"/>
    </location>
</feature>
<dbReference type="Pfam" id="PF00440">
    <property type="entry name" value="TetR_N"/>
    <property type="match status" value="1"/>
</dbReference>
<dbReference type="PANTHER" id="PTHR30055">
    <property type="entry name" value="HTH-TYPE TRANSCRIPTIONAL REGULATOR RUTR"/>
    <property type="match status" value="1"/>
</dbReference>
<keyword evidence="8" id="KW-1185">Reference proteome</keyword>
<protein>
    <submittedName>
        <fullName evidence="7">TetR family transcriptional regulator</fullName>
    </submittedName>
</protein>
<keyword evidence="2 4" id="KW-0238">DNA-binding</keyword>
<dbReference type="GO" id="GO:0000976">
    <property type="term" value="F:transcription cis-regulatory region binding"/>
    <property type="evidence" value="ECO:0007669"/>
    <property type="project" value="TreeGrafter"/>
</dbReference>
<evidence type="ECO:0000313" key="8">
    <source>
        <dbReference type="Proteomes" id="UP000642993"/>
    </source>
</evidence>
<sequence>MHNGPSLRERKKAATRAALAAAAVRLTRERGVEAATAEAIAAQAGVSARTFHNYFASREDAIVHHLETLVDTLLDTLEDMPRELDPMAALRQLLLGAASTRQHELADLVGALHLVEAHPTVASCNQALLTRTMDRAVRIIADRAGINGDTHIYPRLALGVASAAFNSAAEVWVRGSPSGRTLTDLVDEAFTRIADGMTAPGTDQNPRSQEPPWPPTSTA</sequence>
<evidence type="ECO:0000256" key="4">
    <source>
        <dbReference type="PROSITE-ProRule" id="PRU00335"/>
    </source>
</evidence>
<dbReference type="RefSeq" id="WP_192039651.1">
    <property type="nucleotide sequence ID" value="NZ_JACYWE010000007.1"/>
</dbReference>
<evidence type="ECO:0000313" key="7">
    <source>
        <dbReference type="EMBL" id="MBD8507184.1"/>
    </source>
</evidence>
<evidence type="ECO:0000256" key="5">
    <source>
        <dbReference type="SAM" id="MobiDB-lite"/>
    </source>
</evidence>
<gene>
    <name evidence="7" type="ORF">HT102_11875</name>
</gene>
<evidence type="ECO:0000256" key="1">
    <source>
        <dbReference type="ARBA" id="ARBA00023015"/>
    </source>
</evidence>
<organism evidence="7 8">
    <name type="scientific">Lolliginicoccus lacisalsi</name>
    <dbReference type="NCBI Taxonomy" id="2742202"/>
    <lineage>
        <taxon>Bacteria</taxon>
        <taxon>Bacillati</taxon>
        <taxon>Actinomycetota</taxon>
        <taxon>Actinomycetes</taxon>
        <taxon>Mycobacteriales</taxon>
        <taxon>Hoyosellaceae</taxon>
        <taxon>Lolliginicoccus</taxon>
    </lineage>
</organism>
<dbReference type="Gene3D" id="1.10.357.10">
    <property type="entry name" value="Tetracycline Repressor, domain 2"/>
    <property type="match status" value="1"/>
</dbReference>
<evidence type="ECO:0000256" key="3">
    <source>
        <dbReference type="ARBA" id="ARBA00023163"/>
    </source>
</evidence>
<dbReference type="Proteomes" id="UP000642993">
    <property type="component" value="Unassembled WGS sequence"/>
</dbReference>
<dbReference type="InterPro" id="IPR001647">
    <property type="entry name" value="HTH_TetR"/>
</dbReference>
<dbReference type="InterPro" id="IPR050109">
    <property type="entry name" value="HTH-type_TetR-like_transc_reg"/>
</dbReference>
<proteinExistence type="predicted"/>
<dbReference type="GO" id="GO:0003700">
    <property type="term" value="F:DNA-binding transcription factor activity"/>
    <property type="evidence" value="ECO:0007669"/>
    <property type="project" value="TreeGrafter"/>
</dbReference>
<dbReference type="Pfam" id="PF17754">
    <property type="entry name" value="TetR_C_14"/>
    <property type="match status" value="1"/>
</dbReference>
<dbReference type="InterPro" id="IPR041347">
    <property type="entry name" value="MftR_C"/>
</dbReference>
<dbReference type="PRINTS" id="PR00455">
    <property type="entry name" value="HTHTETR"/>
</dbReference>
<feature type="domain" description="HTH tetR-type" evidence="6">
    <location>
        <begin position="13"/>
        <end position="73"/>
    </location>
</feature>
<feature type="region of interest" description="Disordered" evidence="5">
    <location>
        <begin position="196"/>
        <end position="219"/>
    </location>
</feature>